<proteinExistence type="predicted"/>
<dbReference type="GO" id="GO:0005886">
    <property type="term" value="C:plasma membrane"/>
    <property type="evidence" value="ECO:0007669"/>
    <property type="project" value="UniProtKB-SubCell"/>
</dbReference>
<keyword evidence="3 6" id="KW-0812">Transmembrane</keyword>
<evidence type="ECO:0000256" key="5">
    <source>
        <dbReference type="ARBA" id="ARBA00023136"/>
    </source>
</evidence>
<dbReference type="EMBL" id="FUYQ01000003">
    <property type="protein sequence ID" value="SKB33803.1"/>
    <property type="molecule type" value="Genomic_DNA"/>
</dbReference>
<dbReference type="InterPro" id="IPR050375">
    <property type="entry name" value="MFS_TsgA-like"/>
</dbReference>
<dbReference type="PANTHER" id="PTHR43702:SF3">
    <property type="entry name" value="PROTEIN TSGA"/>
    <property type="match status" value="1"/>
</dbReference>
<keyword evidence="9" id="KW-1185">Reference proteome</keyword>
<feature type="transmembrane region" description="Helical" evidence="6">
    <location>
        <begin position="249"/>
        <end position="267"/>
    </location>
</feature>
<name>A0A1T5AGP0_9BACT</name>
<dbReference type="RefSeq" id="WP_079682382.1">
    <property type="nucleotide sequence ID" value="NZ_FUYQ01000003.1"/>
</dbReference>
<keyword evidence="5 6" id="KW-0472">Membrane</keyword>
<feature type="transmembrane region" description="Helical" evidence="6">
    <location>
        <begin position="334"/>
        <end position="352"/>
    </location>
</feature>
<evidence type="ECO:0000256" key="6">
    <source>
        <dbReference type="SAM" id="Phobius"/>
    </source>
</evidence>
<sequence>MKSSNSYARIIPVMFAFFSMGFVDLVGIATNYIKKDFMLSDTMANLMPSMVFFWFLIFSVPTGMLMNKIGRRKTVVISLLVTALALLIPMVGYSFAFMLLSFSLLGIGNTLMQVSLNPLVANIVSGDRLASSLTLGQFVKAISSFLAPIIAAWAVITFGDWKMLFPIFGVIAILAAGTLSLTNIKEQPIEGKQSTFSECFSLLGDKLVFMLFLGILVHVGVDVGINLTAPKLLIERMDMSLADAGYSTSLYFLFRTLGCFSGAIILARFSAKKFFIISVASMVIAVGGLYFGHSLLSLYICVALIGFGNSNVFSIMFSQALLHLPQRNNEISGLMVMGISGGAVFPLLMGIASDALSGQIGAVIVLTICVMYLVVLAPKIK</sequence>
<protein>
    <submittedName>
        <fullName evidence="8">Fucose permease</fullName>
    </submittedName>
</protein>
<dbReference type="InterPro" id="IPR036259">
    <property type="entry name" value="MFS_trans_sf"/>
</dbReference>
<feature type="transmembrane region" description="Helical" evidence="6">
    <location>
        <begin position="207"/>
        <end position="229"/>
    </location>
</feature>
<dbReference type="PANTHER" id="PTHR43702">
    <property type="entry name" value="L-FUCOSE-PROTON SYMPORTER"/>
    <property type="match status" value="1"/>
</dbReference>
<dbReference type="AlphaFoldDB" id="A0A1T5AGP0"/>
<keyword evidence="2" id="KW-1003">Cell membrane</keyword>
<feature type="transmembrane region" description="Helical" evidence="6">
    <location>
        <begin position="358"/>
        <end position="377"/>
    </location>
</feature>
<dbReference type="PROSITE" id="PS50850">
    <property type="entry name" value="MFS"/>
    <property type="match status" value="1"/>
</dbReference>
<gene>
    <name evidence="8" type="ORF">SAMN05660349_00680</name>
</gene>
<accession>A0A1T5AGP0</accession>
<reference evidence="9" key="1">
    <citation type="submission" date="2017-02" db="EMBL/GenBank/DDBJ databases">
        <authorList>
            <person name="Varghese N."/>
            <person name="Submissions S."/>
        </authorList>
    </citation>
    <scope>NUCLEOTIDE SEQUENCE [LARGE SCALE GENOMIC DNA]</scope>
    <source>
        <strain evidence="9">DSM 24967</strain>
    </source>
</reference>
<feature type="transmembrane region" description="Helical" evidence="6">
    <location>
        <begin position="138"/>
        <end position="158"/>
    </location>
</feature>
<organism evidence="8 9">
    <name type="scientific">Parabacteroides chartae</name>
    <dbReference type="NCBI Taxonomy" id="1037355"/>
    <lineage>
        <taxon>Bacteria</taxon>
        <taxon>Pseudomonadati</taxon>
        <taxon>Bacteroidota</taxon>
        <taxon>Bacteroidia</taxon>
        <taxon>Bacteroidales</taxon>
        <taxon>Tannerellaceae</taxon>
        <taxon>Parabacteroides</taxon>
    </lineage>
</organism>
<feature type="transmembrane region" description="Helical" evidence="6">
    <location>
        <begin position="102"/>
        <end position="126"/>
    </location>
</feature>
<dbReference type="SUPFAM" id="SSF103473">
    <property type="entry name" value="MFS general substrate transporter"/>
    <property type="match status" value="1"/>
</dbReference>
<feature type="transmembrane region" description="Helical" evidence="6">
    <location>
        <begin position="274"/>
        <end position="291"/>
    </location>
</feature>
<dbReference type="Proteomes" id="UP000190852">
    <property type="component" value="Unassembled WGS sequence"/>
</dbReference>
<evidence type="ECO:0000256" key="4">
    <source>
        <dbReference type="ARBA" id="ARBA00022989"/>
    </source>
</evidence>
<dbReference type="InterPro" id="IPR011701">
    <property type="entry name" value="MFS"/>
</dbReference>
<evidence type="ECO:0000256" key="1">
    <source>
        <dbReference type="ARBA" id="ARBA00004429"/>
    </source>
</evidence>
<feature type="transmembrane region" description="Helical" evidence="6">
    <location>
        <begin position="12"/>
        <end position="33"/>
    </location>
</feature>
<evidence type="ECO:0000256" key="2">
    <source>
        <dbReference type="ARBA" id="ARBA00022475"/>
    </source>
</evidence>
<dbReference type="Pfam" id="PF07690">
    <property type="entry name" value="MFS_1"/>
    <property type="match status" value="1"/>
</dbReference>
<dbReference type="GO" id="GO:0022857">
    <property type="term" value="F:transmembrane transporter activity"/>
    <property type="evidence" value="ECO:0007669"/>
    <property type="project" value="InterPro"/>
</dbReference>
<evidence type="ECO:0000313" key="8">
    <source>
        <dbReference type="EMBL" id="SKB33803.1"/>
    </source>
</evidence>
<evidence type="ECO:0000256" key="3">
    <source>
        <dbReference type="ARBA" id="ARBA00022692"/>
    </source>
</evidence>
<dbReference type="Gene3D" id="1.20.1250.20">
    <property type="entry name" value="MFS general substrate transporter like domains"/>
    <property type="match status" value="2"/>
</dbReference>
<evidence type="ECO:0000313" key="9">
    <source>
        <dbReference type="Proteomes" id="UP000190852"/>
    </source>
</evidence>
<feature type="domain" description="Major facilitator superfamily (MFS) profile" evidence="7">
    <location>
        <begin position="5"/>
        <end position="381"/>
    </location>
</feature>
<feature type="transmembrane region" description="Helical" evidence="6">
    <location>
        <begin position="164"/>
        <end position="184"/>
    </location>
</feature>
<feature type="transmembrane region" description="Helical" evidence="6">
    <location>
        <begin position="297"/>
        <end position="322"/>
    </location>
</feature>
<feature type="transmembrane region" description="Helical" evidence="6">
    <location>
        <begin position="75"/>
        <end position="96"/>
    </location>
</feature>
<comment type="subcellular location">
    <subcellularLocation>
        <location evidence="1">Cell inner membrane</location>
        <topology evidence="1">Multi-pass membrane protein</topology>
    </subcellularLocation>
</comment>
<feature type="transmembrane region" description="Helical" evidence="6">
    <location>
        <begin position="45"/>
        <end position="63"/>
    </location>
</feature>
<keyword evidence="4 6" id="KW-1133">Transmembrane helix</keyword>
<evidence type="ECO:0000259" key="7">
    <source>
        <dbReference type="PROSITE" id="PS50850"/>
    </source>
</evidence>
<dbReference type="InterPro" id="IPR020846">
    <property type="entry name" value="MFS_dom"/>
</dbReference>